<feature type="transmembrane region" description="Helical" evidence="7">
    <location>
        <begin position="402"/>
        <end position="425"/>
    </location>
</feature>
<feature type="transmembrane region" description="Helical" evidence="7">
    <location>
        <begin position="464"/>
        <end position="481"/>
    </location>
</feature>
<feature type="transmembrane region" description="Helical" evidence="7">
    <location>
        <begin position="367"/>
        <end position="390"/>
    </location>
</feature>
<name>A0ABP0H232_CLALP</name>
<feature type="compositionally biased region" description="Basic and acidic residues" evidence="9">
    <location>
        <begin position="141"/>
        <end position="155"/>
    </location>
</feature>
<evidence type="ECO:0000256" key="6">
    <source>
        <dbReference type="ARBA" id="ARBA00023136"/>
    </source>
</evidence>
<gene>
    <name evidence="10" type="ORF">CVLEPA_LOCUS31537</name>
</gene>
<reference evidence="10 11" key="1">
    <citation type="submission" date="2024-02" db="EMBL/GenBank/DDBJ databases">
        <authorList>
            <person name="Daric V."/>
            <person name="Darras S."/>
        </authorList>
    </citation>
    <scope>NUCLEOTIDE SEQUENCE [LARGE SCALE GENOMIC DNA]</scope>
</reference>
<feature type="transmembrane region" description="Helical" evidence="7">
    <location>
        <begin position="493"/>
        <end position="511"/>
    </location>
</feature>
<protein>
    <recommendedName>
        <fullName evidence="7">XK-related protein</fullName>
    </recommendedName>
</protein>
<keyword evidence="5 7" id="KW-1133">Transmembrane helix</keyword>
<proteinExistence type="inferred from homology"/>
<dbReference type="Pfam" id="PF09815">
    <property type="entry name" value="XK-related"/>
    <property type="match status" value="1"/>
</dbReference>
<evidence type="ECO:0000256" key="5">
    <source>
        <dbReference type="ARBA" id="ARBA00022989"/>
    </source>
</evidence>
<evidence type="ECO:0000256" key="7">
    <source>
        <dbReference type="RuleBase" id="RU910716"/>
    </source>
</evidence>
<evidence type="ECO:0000256" key="3">
    <source>
        <dbReference type="ARBA" id="ARBA00022475"/>
    </source>
</evidence>
<feature type="transmembrane region" description="Helical" evidence="7">
    <location>
        <begin position="192"/>
        <end position="212"/>
    </location>
</feature>
<evidence type="ECO:0000256" key="9">
    <source>
        <dbReference type="SAM" id="MobiDB-lite"/>
    </source>
</evidence>
<evidence type="ECO:0000256" key="4">
    <source>
        <dbReference type="ARBA" id="ARBA00022692"/>
    </source>
</evidence>
<evidence type="ECO:0000313" key="11">
    <source>
        <dbReference type="Proteomes" id="UP001642483"/>
    </source>
</evidence>
<keyword evidence="8" id="KW-0175">Coiled coil</keyword>
<evidence type="ECO:0000313" key="10">
    <source>
        <dbReference type="EMBL" id="CAK8698063.1"/>
    </source>
</evidence>
<dbReference type="PANTHER" id="PTHR16024:SF6">
    <property type="entry name" value="XK-RELATED PROTEIN"/>
    <property type="match status" value="1"/>
</dbReference>
<feature type="transmembrane region" description="Helical" evidence="7">
    <location>
        <begin position="277"/>
        <end position="300"/>
    </location>
</feature>
<sequence length="967" mass="109743">MALSDKVFCRNINVDDSGDLSLESHGIETPTSMCQSNASEALNQKSFSSLSSCDSDAEQVKQMPLLRIQYKKPKVSTAIGEKRVSTLSLEKSEQHDVSAGIVLSQQNFPAHDNIESSKDSFDSFDVIDSAISREGKVLFDDKKPLDQHPHTENNGEPKQNLPNETPQIQENKISCCSIFCSLWDRKTLFTKYTIVDLVLNIGSIVLYVFDFVTDLLNAFGYLQRRPADPDNLFYFILTIIVIVVPSFVMQCFSGCWEIEDIQQIKEQKKKHQQKARVGFFNCSCIVLTHLLQVGPIYRYIRTNYYGVKSRKEELQGNLEKWKFYDDRYKGELVDINFIRMMESFLESAPQLVLQTYIMIRTEMTPPITVLSCCVSLFGMSVSFVAYERALRNMQKSKTQLSVWASIVLFLYRAFNISSRIVALALLLNVQVWLWIGLFVGHWLFMTALIVWQKTKFCSTRAKEYVYDFVIGFCYQFAYINVNGRWNRYKMMGYYILICLENAGIAVCWYYFRQGGGSLFGNIGNQDDVVSVTTTTTEIMTKYLPTADGVLPDQIALALVMSVLAFFCIGIFFMLIYYVTLHPQAEGIYFCVSKDINDSNEIMENGNCSTSQVIRSHAGDNYRTSHAVQQFRSWHSASIRYIPGRDSLKLVAKQRPSSDVITPSPSMLCNKPKQDTYGHRFSSTLDVQGSNCSCYCLKPVVKGYSSMMSSPHRHNTINCKNVKQAILAENIKLGPATSTSHIYKKNFESFQDAVSKREHVTKLIEQKQKEKQKIEHKQAQLRISLEKMQRSSHSLSMTLKRNASLSSIGDNEIFNRKIRAQCLYTKPFTPVAIEPAKVHAVVDRKHTVVTASPVHNMLTSASSKSRRLLDTYESPSIGDTKTKASICSGSFPHHTRTSGNKRIVETPITSKLNLISEKTMMPKNSSATQSASLMNLTTSKQHLHKLPSRDMSFSIRKDEFMESIESSL</sequence>
<dbReference type="Proteomes" id="UP001642483">
    <property type="component" value="Unassembled WGS sequence"/>
</dbReference>
<evidence type="ECO:0000256" key="1">
    <source>
        <dbReference type="ARBA" id="ARBA00004651"/>
    </source>
</evidence>
<keyword evidence="4 7" id="KW-0812">Transmembrane</keyword>
<evidence type="ECO:0000256" key="8">
    <source>
        <dbReference type="SAM" id="Coils"/>
    </source>
</evidence>
<dbReference type="EMBL" id="CAWYQH010000174">
    <property type="protein sequence ID" value="CAK8698063.1"/>
    <property type="molecule type" value="Genomic_DNA"/>
</dbReference>
<organism evidence="10 11">
    <name type="scientific">Clavelina lepadiformis</name>
    <name type="common">Light-bulb sea squirt</name>
    <name type="synonym">Ascidia lepadiformis</name>
    <dbReference type="NCBI Taxonomy" id="159417"/>
    <lineage>
        <taxon>Eukaryota</taxon>
        <taxon>Metazoa</taxon>
        <taxon>Chordata</taxon>
        <taxon>Tunicata</taxon>
        <taxon>Ascidiacea</taxon>
        <taxon>Aplousobranchia</taxon>
        <taxon>Clavelinidae</taxon>
        <taxon>Clavelina</taxon>
    </lineage>
</organism>
<evidence type="ECO:0000256" key="2">
    <source>
        <dbReference type="ARBA" id="ARBA00008789"/>
    </source>
</evidence>
<comment type="caution">
    <text evidence="10">The sequence shown here is derived from an EMBL/GenBank/DDBJ whole genome shotgun (WGS) entry which is preliminary data.</text>
</comment>
<keyword evidence="6 7" id="KW-0472">Membrane</keyword>
<feature type="transmembrane region" description="Helical" evidence="7">
    <location>
        <begin position="554"/>
        <end position="578"/>
    </location>
</feature>
<feature type="coiled-coil region" evidence="8">
    <location>
        <begin position="756"/>
        <end position="790"/>
    </location>
</feature>
<feature type="region of interest" description="Disordered" evidence="9">
    <location>
        <begin position="141"/>
        <end position="164"/>
    </location>
</feature>
<keyword evidence="3" id="KW-1003">Cell membrane</keyword>
<comment type="similarity">
    <text evidence="2 7">Belongs to the XK family.</text>
</comment>
<dbReference type="InterPro" id="IPR050895">
    <property type="entry name" value="XK-related_scramblase"/>
</dbReference>
<comment type="subcellular location">
    <subcellularLocation>
        <location evidence="1">Cell membrane</location>
        <topology evidence="1">Multi-pass membrane protein</topology>
    </subcellularLocation>
    <subcellularLocation>
        <location evidence="7">Membrane</location>
        <topology evidence="7">Multi-pass membrane protein</topology>
    </subcellularLocation>
</comment>
<keyword evidence="11" id="KW-1185">Reference proteome</keyword>
<accession>A0ABP0H232</accession>
<feature type="transmembrane region" description="Helical" evidence="7">
    <location>
        <begin position="431"/>
        <end position="452"/>
    </location>
</feature>
<dbReference type="InterPro" id="IPR018629">
    <property type="entry name" value="XK-rel"/>
</dbReference>
<dbReference type="PANTHER" id="PTHR16024">
    <property type="entry name" value="XK-RELATED PROTEIN"/>
    <property type="match status" value="1"/>
</dbReference>
<feature type="transmembrane region" description="Helical" evidence="7">
    <location>
        <begin position="232"/>
        <end position="256"/>
    </location>
</feature>